<feature type="region of interest" description="Disordered" evidence="1">
    <location>
        <begin position="57"/>
        <end position="83"/>
    </location>
</feature>
<dbReference type="AlphaFoldDB" id="A0A022QWK9"/>
<dbReference type="PANTHER" id="PTHR34961:SF1">
    <property type="entry name" value="ROOT MERISTEM GROWTH FACTOR 10"/>
    <property type="match status" value="1"/>
</dbReference>
<dbReference type="InterPro" id="IPR053313">
    <property type="entry name" value="RGF"/>
</dbReference>
<sequence length="83" mass="9176">KNEDKLNIPARVSTKSSKEDSRFEKDEAGKNIQAKGNIPVEVSSGATRVASVSWTVPHKKRGEQEPGFNLDYLPPKTHPPVHN</sequence>
<dbReference type="EMBL" id="KI630880">
    <property type="protein sequence ID" value="EYU31959.1"/>
    <property type="molecule type" value="Genomic_DNA"/>
</dbReference>
<evidence type="ECO:0000313" key="2">
    <source>
        <dbReference type="EMBL" id="EYU31959.1"/>
    </source>
</evidence>
<protein>
    <submittedName>
        <fullName evidence="2">Uncharacterized protein</fullName>
    </submittedName>
</protein>
<evidence type="ECO:0000256" key="1">
    <source>
        <dbReference type="SAM" id="MobiDB-lite"/>
    </source>
</evidence>
<dbReference type="Proteomes" id="UP000030748">
    <property type="component" value="Unassembled WGS sequence"/>
</dbReference>
<reference evidence="2 3" key="1">
    <citation type="journal article" date="2013" name="Proc. Natl. Acad. Sci. U.S.A.">
        <title>Fine-scale variation in meiotic recombination in Mimulus inferred from population shotgun sequencing.</title>
        <authorList>
            <person name="Hellsten U."/>
            <person name="Wright K.M."/>
            <person name="Jenkins J."/>
            <person name="Shu S."/>
            <person name="Yuan Y."/>
            <person name="Wessler S.R."/>
            <person name="Schmutz J."/>
            <person name="Willis J.H."/>
            <person name="Rokhsar D.S."/>
        </authorList>
    </citation>
    <scope>NUCLEOTIDE SEQUENCE [LARGE SCALE GENOMIC DNA]</scope>
    <source>
        <strain evidence="3">cv. DUN x IM62</strain>
    </source>
</reference>
<dbReference type="PhylomeDB" id="A0A022QWK9"/>
<gene>
    <name evidence="2" type="ORF">MIMGU_mgv11b017236mg</name>
</gene>
<evidence type="ECO:0000313" key="3">
    <source>
        <dbReference type="Proteomes" id="UP000030748"/>
    </source>
</evidence>
<proteinExistence type="predicted"/>
<keyword evidence="3" id="KW-1185">Reference proteome</keyword>
<feature type="compositionally biased region" description="Basic and acidic residues" evidence="1">
    <location>
        <begin position="16"/>
        <end position="29"/>
    </location>
</feature>
<accession>A0A022QWK9</accession>
<dbReference type="PANTHER" id="PTHR34961">
    <property type="entry name" value="TRANSMEMBRANE PROTEIN"/>
    <property type="match status" value="1"/>
</dbReference>
<organism evidence="2 3">
    <name type="scientific">Erythranthe guttata</name>
    <name type="common">Yellow monkey flower</name>
    <name type="synonym">Mimulus guttatus</name>
    <dbReference type="NCBI Taxonomy" id="4155"/>
    <lineage>
        <taxon>Eukaryota</taxon>
        <taxon>Viridiplantae</taxon>
        <taxon>Streptophyta</taxon>
        <taxon>Embryophyta</taxon>
        <taxon>Tracheophyta</taxon>
        <taxon>Spermatophyta</taxon>
        <taxon>Magnoliopsida</taxon>
        <taxon>eudicotyledons</taxon>
        <taxon>Gunneridae</taxon>
        <taxon>Pentapetalae</taxon>
        <taxon>asterids</taxon>
        <taxon>lamiids</taxon>
        <taxon>Lamiales</taxon>
        <taxon>Phrymaceae</taxon>
        <taxon>Erythranthe</taxon>
    </lineage>
</organism>
<feature type="non-terminal residue" evidence="2">
    <location>
        <position position="1"/>
    </location>
</feature>
<name>A0A022QWK9_ERYGU</name>
<feature type="region of interest" description="Disordered" evidence="1">
    <location>
        <begin position="1"/>
        <end position="30"/>
    </location>
</feature>